<dbReference type="STRING" id="1108595.BKX93_01830"/>
<dbReference type="KEGG" id="cvc:BKX93_01830"/>
<reference evidence="1 2" key="1">
    <citation type="submission" date="2016-10" db="EMBL/GenBank/DDBJ databases">
        <title>Chromobacterium muskegensis sp. nov., an insecticidal bacterium isolated from Sphagnum bogs.</title>
        <authorList>
            <person name="Sparks M.E."/>
            <person name="Blackburn M.B."/>
            <person name="Gundersen-Rindal D.E."/>
            <person name="Mitchell A."/>
            <person name="Farrar R."/>
            <person name="Kuhar D."/>
        </authorList>
    </citation>
    <scope>NUCLEOTIDE SEQUENCE [LARGE SCALE GENOMIC DNA]</scope>
    <source>
        <strain evidence="1 2">21-1</strain>
    </source>
</reference>
<dbReference type="AlphaFoldDB" id="A0A1D9LC59"/>
<evidence type="ECO:0000313" key="1">
    <source>
        <dbReference type="EMBL" id="AOZ48858.1"/>
    </source>
</evidence>
<protein>
    <submittedName>
        <fullName evidence="1">Uncharacterized protein</fullName>
    </submittedName>
</protein>
<name>A0A1D9LC59_9NEIS</name>
<dbReference type="Proteomes" id="UP000178776">
    <property type="component" value="Chromosome"/>
</dbReference>
<sequence length="158" mass="16528">MMMPWREIGLAAALAALAFLGWEMRAVIAQRDVAVARASQAQQQVAATQAARAREHQAAADDAATALAYEKELENGQLELQAALARHAAALRLRQQQPAAERGDLPAVAAGAGQRDGAAGGDFLAAHGEDALRLAGEADDVARQLAACQALIQSDRQP</sequence>
<gene>
    <name evidence="1" type="ORF">BKX93_01830</name>
</gene>
<proteinExistence type="predicted"/>
<evidence type="ECO:0000313" key="2">
    <source>
        <dbReference type="Proteomes" id="UP000178776"/>
    </source>
</evidence>
<organism evidence="1 2">
    <name type="scientific">Chromobacterium vaccinii</name>
    <dbReference type="NCBI Taxonomy" id="1108595"/>
    <lineage>
        <taxon>Bacteria</taxon>
        <taxon>Pseudomonadati</taxon>
        <taxon>Pseudomonadota</taxon>
        <taxon>Betaproteobacteria</taxon>
        <taxon>Neisseriales</taxon>
        <taxon>Chromobacteriaceae</taxon>
        <taxon>Chromobacterium</taxon>
    </lineage>
</organism>
<dbReference type="EMBL" id="CP017707">
    <property type="protein sequence ID" value="AOZ48858.1"/>
    <property type="molecule type" value="Genomic_DNA"/>
</dbReference>
<accession>A0A1D9LC59</accession>